<keyword evidence="3" id="KW-1185">Reference proteome</keyword>
<comment type="caution">
    <text evidence="2">The sequence shown here is derived from an EMBL/GenBank/DDBJ whole genome shotgun (WGS) entry which is preliminary data.</text>
</comment>
<dbReference type="OrthoDB" id="8112769at2"/>
<keyword evidence="2" id="KW-0378">Hydrolase</keyword>
<evidence type="ECO:0000313" key="2">
    <source>
        <dbReference type="EMBL" id="TXC73846.1"/>
    </source>
</evidence>
<dbReference type="Proteomes" id="UP000321129">
    <property type="component" value="Unassembled WGS sequence"/>
</dbReference>
<dbReference type="InterPro" id="IPR018550">
    <property type="entry name" value="Lipid-A_deacylase-rel"/>
</dbReference>
<evidence type="ECO:0000313" key="3">
    <source>
        <dbReference type="Proteomes" id="UP000321129"/>
    </source>
</evidence>
<keyword evidence="1" id="KW-0732">Signal</keyword>
<dbReference type="RefSeq" id="WP_147121683.1">
    <property type="nucleotide sequence ID" value="NZ_VOPY01000001.1"/>
</dbReference>
<dbReference type="EMBL" id="VOPY01000001">
    <property type="protein sequence ID" value="TXC73846.1"/>
    <property type="molecule type" value="Genomic_DNA"/>
</dbReference>
<reference evidence="2 3" key="1">
    <citation type="submission" date="2019-08" db="EMBL/GenBank/DDBJ databases">
        <title>Sphingorhabdus soil sp. nov., isolated from arctic soil.</title>
        <authorList>
            <person name="Liu Y."/>
        </authorList>
    </citation>
    <scope>NUCLEOTIDE SEQUENCE [LARGE SCALE GENOMIC DNA]</scope>
    <source>
        <strain evidence="2 3">D-2Q-5-6</strain>
    </source>
</reference>
<name>A0A5C6UP04_9SPHN</name>
<dbReference type="GO" id="GO:0016787">
    <property type="term" value="F:hydrolase activity"/>
    <property type="evidence" value="ECO:0007669"/>
    <property type="project" value="UniProtKB-KW"/>
</dbReference>
<dbReference type="Pfam" id="PF09411">
    <property type="entry name" value="PagL"/>
    <property type="match status" value="1"/>
</dbReference>
<protein>
    <submittedName>
        <fullName evidence="2">Acyloxyacyl hydrolase</fullName>
    </submittedName>
</protein>
<gene>
    <name evidence="2" type="ORF">FSZ31_03725</name>
</gene>
<organism evidence="2 3">
    <name type="scientific">Flavisphingopyxis soli</name>
    <dbReference type="NCBI Taxonomy" id="2601267"/>
    <lineage>
        <taxon>Bacteria</taxon>
        <taxon>Pseudomonadati</taxon>
        <taxon>Pseudomonadota</taxon>
        <taxon>Alphaproteobacteria</taxon>
        <taxon>Sphingomonadales</taxon>
        <taxon>Sphingopyxidaceae</taxon>
        <taxon>Flavisphingopyxis</taxon>
    </lineage>
</organism>
<feature type="chain" id="PRO_5022677844" evidence="1">
    <location>
        <begin position="23"/>
        <end position="178"/>
    </location>
</feature>
<sequence length="178" mass="18745">MNSRSLVVIASACIGLAAPAAAQEAFVGAYVHGVDTPFTLYTGEGGTDIMAGYRFKPVDLGFLGHPAPYAMASVNTAGDTDFIAGGFGWKFGNGPIYARPGIGLAVQDGPSERYDTTGRRTDLGSPVLFVPEIAIGANLSPHVALEASWVHISHARLFNWQQNPGLDMMGARLVIKLP</sequence>
<feature type="signal peptide" evidence="1">
    <location>
        <begin position="1"/>
        <end position="22"/>
    </location>
</feature>
<dbReference type="Gene3D" id="2.40.160.20">
    <property type="match status" value="1"/>
</dbReference>
<proteinExistence type="predicted"/>
<evidence type="ECO:0000256" key="1">
    <source>
        <dbReference type="SAM" id="SignalP"/>
    </source>
</evidence>
<accession>A0A5C6UP04</accession>
<dbReference type="AlphaFoldDB" id="A0A5C6UP04"/>